<evidence type="ECO:0000256" key="4">
    <source>
        <dbReference type="ARBA" id="ARBA00022964"/>
    </source>
</evidence>
<comment type="cofactor">
    <cofactor evidence="1">
        <name>L-ascorbate</name>
        <dbReference type="ChEBI" id="CHEBI:38290"/>
    </cofactor>
</comment>
<dbReference type="eggNOG" id="KOG1591">
    <property type="taxonomic scope" value="Eukaryota"/>
</dbReference>
<evidence type="ECO:0000256" key="1">
    <source>
        <dbReference type="ARBA" id="ARBA00001961"/>
    </source>
</evidence>
<dbReference type="InterPro" id="IPR005123">
    <property type="entry name" value="Oxoglu/Fe-dep_dioxygenase_dom"/>
</dbReference>
<evidence type="ECO:0000256" key="6">
    <source>
        <dbReference type="ARBA" id="ARBA00023004"/>
    </source>
</evidence>
<dbReference type="Proteomes" id="UP000001593">
    <property type="component" value="Unassembled WGS sequence"/>
</dbReference>
<feature type="non-terminal residue" evidence="8">
    <location>
        <position position="217"/>
    </location>
</feature>
<dbReference type="InterPro" id="IPR045054">
    <property type="entry name" value="P4HA-like"/>
</dbReference>
<dbReference type="HOGENOM" id="CLU_058132_6_0_1"/>
<dbReference type="AlphaFoldDB" id="A7SHW1"/>
<dbReference type="FunFam" id="2.60.120.620:FF:000044">
    <property type="entry name" value="Predicted protein"/>
    <property type="match status" value="1"/>
</dbReference>
<dbReference type="InterPro" id="IPR006620">
    <property type="entry name" value="Pro_4_hyd_alph"/>
</dbReference>
<gene>
    <name evidence="8" type="ORF">NEMVEDRAFT_v1g118978</name>
</gene>
<dbReference type="InParanoid" id="A7SHW1"/>
<dbReference type="PROSITE" id="PS51471">
    <property type="entry name" value="FE2OG_OXY"/>
    <property type="match status" value="1"/>
</dbReference>
<reference evidence="8 9" key="1">
    <citation type="journal article" date="2007" name="Science">
        <title>Sea anemone genome reveals ancestral eumetazoan gene repertoire and genomic organization.</title>
        <authorList>
            <person name="Putnam N.H."/>
            <person name="Srivastava M."/>
            <person name="Hellsten U."/>
            <person name="Dirks B."/>
            <person name="Chapman J."/>
            <person name="Salamov A."/>
            <person name="Terry A."/>
            <person name="Shapiro H."/>
            <person name="Lindquist E."/>
            <person name="Kapitonov V.V."/>
            <person name="Jurka J."/>
            <person name="Genikhovich G."/>
            <person name="Grigoriev I.V."/>
            <person name="Lucas S.M."/>
            <person name="Steele R.E."/>
            <person name="Finnerty J.R."/>
            <person name="Technau U."/>
            <person name="Martindale M.Q."/>
            <person name="Rokhsar D.S."/>
        </authorList>
    </citation>
    <scope>NUCLEOTIDE SEQUENCE [LARGE SCALE GENOMIC DNA]</scope>
    <source>
        <strain evidence="9">CH2 X CH6</strain>
    </source>
</reference>
<feature type="non-terminal residue" evidence="8">
    <location>
        <position position="1"/>
    </location>
</feature>
<dbReference type="GO" id="GO:0005783">
    <property type="term" value="C:endoplasmic reticulum"/>
    <property type="evidence" value="ECO:0000318"/>
    <property type="project" value="GO_Central"/>
</dbReference>
<evidence type="ECO:0000313" key="8">
    <source>
        <dbReference type="EMBL" id="EDO36695.1"/>
    </source>
</evidence>
<evidence type="ECO:0000259" key="7">
    <source>
        <dbReference type="PROSITE" id="PS51471"/>
    </source>
</evidence>
<keyword evidence="4" id="KW-0223">Dioxygenase</keyword>
<dbReference type="PANTHER" id="PTHR10869">
    <property type="entry name" value="PROLYL 4-HYDROXYLASE ALPHA SUBUNIT"/>
    <property type="match status" value="1"/>
</dbReference>
<dbReference type="GO" id="GO:0005506">
    <property type="term" value="F:iron ion binding"/>
    <property type="evidence" value="ECO:0007669"/>
    <property type="project" value="InterPro"/>
</dbReference>
<sequence>IARPFFSFLNIPKLWAYLRFMKLKHPRHRARFSKQAWLPQNKASDPVLRKLHEKVINLTKLPRKIVQGGEALQVVNYQPLGHYHIHYDSMPVDSDTEHKPCCHHKVEKPDGCRLCRYITILYYLNHVEQGGETAFIVADNATYDHKVNQPTDDFNLSVNCHRANLVVPPKKNMAIMWYNHHVDEDSGMLGLLDAYSLHGGCDVIKGEKWIANNWLTA</sequence>
<dbReference type="PhylomeDB" id="A7SHW1"/>
<dbReference type="GO" id="GO:0004656">
    <property type="term" value="F:procollagen-proline 4-dioxygenase activity"/>
    <property type="evidence" value="ECO:0000318"/>
    <property type="project" value="GO_Central"/>
</dbReference>
<evidence type="ECO:0000313" key="9">
    <source>
        <dbReference type="Proteomes" id="UP000001593"/>
    </source>
</evidence>
<keyword evidence="9" id="KW-1185">Reference proteome</keyword>
<dbReference type="Gene3D" id="2.60.120.620">
    <property type="entry name" value="q2cbj1_9rhob like domain"/>
    <property type="match status" value="1"/>
</dbReference>
<evidence type="ECO:0000256" key="2">
    <source>
        <dbReference type="ARBA" id="ARBA00022723"/>
    </source>
</evidence>
<keyword evidence="2" id="KW-0479">Metal-binding</keyword>
<dbReference type="Pfam" id="PF13640">
    <property type="entry name" value="2OG-FeII_Oxy_3"/>
    <property type="match status" value="1"/>
</dbReference>
<evidence type="ECO:0000256" key="3">
    <source>
        <dbReference type="ARBA" id="ARBA00022896"/>
    </source>
</evidence>
<evidence type="ECO:0000256" key="5">
    <source>
        <dbReference type="ARBA" id="ARBA00023002"/>
    </source>
</evidence>
<dbReference type="InterPro" id="IPR044862">
    <property type="entry name" value="Pro_4_hyd_alph_FE2OG_OXY"/>
</dbReference>
<keyword evidence="5" id="KW-0560">Oxidoreductase</keyword>
<dbReference type="EMBL" id="DS469663">
    <property type="protein sequence ID" value="EDO36695.1"/>
    <property type="molecule type" value="Genomic_DNA"/>
</dbReference>
<name>A7SHW1_NEMVE</name>
<proteinExistence type="predicted"/>
<dbReference type="PANTHER" id="PTHR10869:SF246">
    <property type="entry name" value="TRANSMEMBRANE PROLYL 4-HYDROXYLASE"/>
    <property type="match status" value="1"/>
</dbReference>
<keyword evidence="6" id="KW-0408">Iron</keyword>
<protein>
    <recommendedName>
        <fullName evidence="7">Fe2OG dioxygenase domain-containing protein</fullName>
    </recommendedName>
</protein>
<dbReference type="GO" id="GO:0031418">
    <property type="term" value="F:L-ascorbic acid binding"/>
    <property type="evidence" value="ECO:0007669"/>
    <property type="project" value="UniProtKB-KW"/>
</dbReference>
<accession>A7SHW1</accession>
<keyword evidence="3" id="KW-0847">Vitamin C</keyword>
<dbReference type="SMART" id="SM00702">
    <property type="entry name" value="P4Hc"/>
    <property type="match status" value="1"/>
</dbReference>
<organism evidence="8 9">
    <name type="scientific">Nematostella vectensis</name>
    <name type="common">Starlet sea anemone</name>
    <dbReference type="NCBI Taxonomy" id="45351"/>
    <lineage>
        <taxon>Eukaryota</taxon>
        <taxon>Metazoa</taxon>
        <taxon>Cnidaria</taxon>
        <taxon>Anthozoa</taxon>
        <taxon>Hexacorallia</taxon>
        <taxon>Actiniaria</taxon>
        <taxon>Edwardsiidae</taxon>
        <taxon>Nematostella</taxon>
    </lineage>
</organism>
<feature type="domain" description="Fe2OG dioxygenase" evidence="7">
    <location>
        <begin position="68"/>
        <end position="217"/>
    </location>
</feature>